<sequence length="71" mass="8143">MNGKRGRPLIGENPKAIKFQFRMDFTTLDELDQCAAELQVTRSDVIRLGIQLVHKQIVFIKNSTDERGQVK</sequence>
<evidence type="ECO:0000313" key="1">
    <source>
        <dbReference type="EMBL" id="RLL12790.1"/>
    </source>
</evidence>
<name>A0A498CQM5_9FIRM</name>
<dbReference type="EMBL" id="RCHT01000005">
    <property type="protein sequence ID" value="RLL12790.1"/>
    <property type="molecule type" value="Genomic_DNA"/>
</dbReference>
<comment type="caution">
    <text evidence="1">The sequence shown here is derived from an EMBL/GenBank/DDBJ whole genome shotgun (WGS) entry which is preliminary data.</text>
</comment>
<reference evidence="1 2" key="1">
    <citation type="submission" date="2018-10" db="EMBL/GenBank/DDBJ databases">
        <title>Anaerotruncus faecis sp. nov., isolated from human feces.</title>
        <authorList>
            <person name="Wang Y.-J."/>
        </authorList>
    </citation>
    <scope>NUCLEOTIDE SEQUENCE [LARGE SCALE GENOMIC DNA]</scope>
    <source>
        <strain evidence="1 2">22A2-44</strain>
    </source>
</reference>
<gene>
    <name evidence="1" type="ORF">D4A47_05135</name>
</gene>
<accession>A0A498CQM5</accession>
<organism evidence="1 2">
    <name type="scientific">Anaerotruncus massiliensis</name>
    <name type="common">ex Liu et al. 2021</name>
    <dbReference type="NCBI Taxonomy" id="2321404"/>
    <lineage>
        <taxon>Bacteria</taxon>
        <taxon>Bacillati</taxon>
        <taxon>Bacillota</taxon>
        <taxon>Clostridia</taxon>
        <taxon>Eubacteriales</taxon>
        <taxon>Oscillospiraceae</taxon>
        <taxon>Anaerotruncus</taxon>
    </lineage>
</organism>
<evidence type="ECO:0000313" key="2">
    <source>
        <dbReference type="Proteomes" id="UP000276301"/>
    </source>
</evidence>
<proteinExistence type="predicted"/>
<dbReference type="AlphaFoldDB" id="A0A498CQM5"/>
<keyword evidence="2" id="KW-1185">Reference proteome</keyword>
<protein>
    <submittedName>
        <fullName evidence="1">CopG family transcriptional regulator</fullName>
    </submittedName>
</protein>
<dbReference type="Proteomes" id="UP000276301">
    <property type="component" value="Unassembled WGS sequence"/>
</dbReference>